<feature type="transmembrane region" description="Helical" evidence="5">
    <location>
        <begin position="221"/>
        <end position="241"/>
    </location>
</feature>
<keyword evidence="7" id="KW-1185">Reference proteome</keyword>
<feature type="transmembrane region" description="Helical" evidence="5">
    <location>
        <begin position="328"/>
        <end position="351"/>
    </location>
</feature>
<evidence type="ECO:0000313" key="6">
    <source>
        <dbReference type="EMBL" id="KIA88306.1"/>
    </source>
</evidence>
<dbReference type="PANTHER" id="PTHR43701">
    <property type="entry name" value="MEMBRANE TRANSPORTER PROTEIN MJ0441-RELATED"/>
    <property type="match status" value="1"/>
</dbReference>
<keyword evidence="2 5" id="KW-0812">Transmembrane</keyword>
<feature type="transmembrane region" description="Helical" evidence="5">
    <location>
        <begin position="261"/>
        <end position="292"/>
    </location>
</feature>
<evidence type="ECO:0000256" key="3">
    <source>
        <dbReference type="ARBA" id="ARBA00022989"/>
    </source>
</evidence>
<dbReference type="OrthoDB" id="45564at2"/>
<feature type="transmembrane region" description="Helical" evidence="5">
    <location>
        <begin position="435"/>
        <end position="453"/>
    </location>
</feature>
<dbReference type="PANTHER" id="PTHR43701:SF12">
    <property type="entry name" value="MEMBRANE TRANSPORTER PROTEIN YTNM-RELATED"/>
    <property type="match status" value="1"/>
</dbReference>
<comment type="caution">
    <text evidence="6">The sequence shown here is derived from an EMBL/GenBank/DDBJ whole genome shotgun (WGS) entry which is preliminary data.</text>
</comment>
<dbReference type="Proteomes" id="UP000031473">
    <property type="component" value="Unassembled WGS sequence"/>
</dbReference>
<dbReference type="STRING" id="266749.SAMN05421876_11084"/>
<evidence type="ECO:0000256" key="4">
    <source>
        <dbReference type="ARBA" id="ARBA00023136"/>
    </source>
</evidence>
<gene>
    <name evidence="6" type="ORF">OA86_11305</name>
</gene>
<comment type="similarity">
    <text evidence="5">Belongs to the 4-toluene sulfonate uptake permease (TSUP) (TC 2.A.102) family.</text>
</comment>
<accession>A0A0C1CVD2</accession>
<dbReference type="Pfam" id="PF13241">
    <property type="entry name" value="NAD_binding_7"/>
    <property type="match status" value="1"/>
</dbReference>
<feature type="transmembrane region" description="Helical" evidence="5">
    <location>
        <begin position="357"/>
        <end position="375"/>
    </location>
</feature>
<feature type="transmembrane region" description="Helical" evidence="5">
    <location>
        <begin position="484"/>
        <end position="504"/>
    </location>
</feature>
<organism evidence="6 7">
    <name type="scientific">Kaistella jeonii</name>
    <dbReference type="NCBI Taxonomy" id="266749"/>
    <lineage>
        <taxon>Bacteria</taxon>
        <taxon>Pseudomonadati</taxon>
        <taxon>Bacteroidota</taxon>
        <taxon>Flavobacteriia</taxon>
        <taxon>Flavobacteriales</taxon>
        <taxon>Weeksellaceae</taxon>
        <taxon>Chryseobacterium group</taxon>
        <taxon>Kaistella</taxon>
    </lineage>
</organism>
<reference evidence="6 7" key="1">
    <citation type="submission" date="2014-10" db="EMBL/GenBank/DDBJ databases">
        <title>Kaistella jeonii genome.</title>
        <authorList>
            <person name="Clayton J.T."/>
            <person name="Newman J.D."/>
        </authorList>
    </citation>
    <scope>NUCLEOTIDE SEQUENCE [LARGE SCALE GENOMIC DNA]</scope>
    <source>
        <strain evidence="6 7">DSM 17048</strain>
    </source>
</reference>
<dbReference type="Gene3D" id="3.40.50.720">
    <property type="entry name" value="NAD(P)-binding Rossmann-like Domain"/>
    <property type="match status" value="1"/>
</dbReference>
<dbReference type="AlphaFoldDB" id="A0A0C1CVD2"/>
<dbReference type="Pfam" id="PF01925">
    <property type="entry name" value="TauE"/>
    <property type="match status" value="1"/>
</dbReference>
<dbReference type="InterPro" id="IPR051598">
    <property type="entry name" value="TSUP/Inactive_protease-like"/>
</dbReference>
<dbReference type="RefSeq" id="WP_039353189.1">
    <property type="nucleotide sequence ID" value="NZ_FOLA01000010.1"/>
</dbReference>
<feature type="transmembrane region" description="Helical" evidence="5">
    <location>
        <begin position="396"/>
        <end position="415"/>
    </location>
</feature>
<dbReference type="EMBL" id="JSYL01000008">
    <property type="protein sequence ID" value="KIA88306.1"/>
    <property type="molecule type" value="Genomic_DNA"/>
</dbReference>
<name>A0A0C1CVD2_9FLAO</name>
<evidence type="ECO:0000256" key="5">
    <source>
        <dbReference type="RuleBase" id="RU363041"/>
    </source>
</evidence>
<evidence type="ECO:0000313" key="7">
    <source>
        <dbReference type="Proteomes" id="UP000031473"/>
    </source>
</evidence>
<evidence type="ECO:0000256" key="1">
    <source>
        <dbReference type="ARBA" id="ARBA00004141"/>
    </source>
</evidence>
<proteinExistence type="inferred from homology"/>
<comment type="subcellular location">
    <subcellularLocation>
        <location evidence="5">Cell membrane</location>
        <topology evidence="5">Multi-pass membrane protein</topology>
    </subcellularLocation>
    <subcellularLocation>
        <location evidence="1">Membrane</location>
        <topology evidence="1">Multi-pass membrane protein</topology>
    </subcellularLocation>
</comment>
<dbReference type="InterPro" id="IPR002781">
    <property type="entry name" value="TM_pro_TauE-like"/>
</dbReference>
<protein>
    <recommendedName>
        <fullName evidence="5">Probable membrane transporter protein</fullName>
    </recommendedName>
</protein>
<keyword evidence="4 5" id="KW-0472">Membrane</keyword>
<feature type="transmembrane region" description="Helical" evidence="5">
    <location>
        <begin position="460"/>
        <end position="478"/>
    </location>
</feature>
<evidence type="ECO:0000256" key="2">
    <source>
        <dbReference type="ARBA" id="ARBA00022692"/>
    </source>
</evidence>
<dbReference type="GO" id="GO:0005886">
    <property type="term" value="C:plasma membrane"/>
    <property type="evidence" value="ECO:0007669"/>
    <property type="project" value="UniProtKB-SubCell"/>
</dbReference>
<sequence>MSEVQPNNMHPVFLNLERISVMLVGHDDLIFRAVKQIGRNSINCKIKIFDENISDELIELSSAKSNITLFARKMEEDDLQDFALLIISIEDHEYEEHLLQISQNKNILINVIGKPQISDFSLVSVIKKENIKLGISSNDYSPEVQKRINRIIEHSIPSDLEEFIDKLKLTYKNPLMNRDDELKTLDNITAEYLDQKQKHLLADSEFENLEKITKAVRRHSNIYLGIIGVLVLIAVLSYILFEFQLFPNINEFLNADNHIFYKMLAVGFVAELVVGSTGMGYGIICTTILLMLNIAPPIISASIHSAETFTSAAGSISHFRLKNVNIKLVKALSFPAIIGAIVGALSLTYFGEHYAHILKPLISCYTLYLGINILRNAFKKNKKKNSTQKSGRNIRVLGLFGGFIDSFTGGGWGPIVTGTLLKDGRTPRYVIGSSTFAKFILTITSAITFVMTIGIQHWNIVLGILIGGIITAPFAAMLTSRLPIKKMFVVIGVLIITLSLISIVKSLT</sequence>
<keyword evidence="3 5" id="KW-1133">Transmembrane helix</keyword>
<keyword evidence="5" id="KW-1003">Cell membrane</keyword>